<dbReference type="GO" id="GO:0007165">
    <property type="term" value="P:signal transduction"/>
    <property type="evidence" value="ECO:0007669"/>
    <property type="project" value="TreeGrafter"/>
</dbReference>
<accession>A0A8C6U9U4</accession>
<proteinExistence type="inferred from homology"/>
<keyword evidence="4" id="KW-1185">Reference proteome</keyword>
<dbReference type="SUPFAM" id="SSF56024">
    <property type="entry name" value="Phospholipase D/nuclease"/>
    <property type="match status" value="1"/>
</dbReference>
<dbReference type="AlphaFoldDB" id="A0A8C6U9U4"/>
<organism evidence="3 4">
    <name type="scientific">Neogobius melanostomus</name>
    <name type="common">round goby</name>
    <dbReference type="NCBI Taxonomy" id="47308"/>
    <lineage>
        <taxon>Eukaryota</taxon>
        <taxon>Metazoa</taxon>
        <taxon>Chordata</taxon>
        <taxon>Craniata</taxon>
        <taxon>Vertebrata</taxon>
        <taxon>Euteleostomi</taxon>
        <taxon>Actinopterygii</taxon>
        <taxon>Neopterygii</taxon>
        <taxon>Teleostei</taxon>
        <taxon>Neoteleostei</taxon>
        <taxon>Acanthomorphata</taxon>
        <taxon>Gobiaria</taxon>
        <taxon>Gobiiformes</taxon>
        <taxon>Gobioidei</taxon>
        <taxon>Gobiidae</taxon>
        <taxon>Benthophilinae</taxon>
        <taxon>Neogobiini</taxon>
        <taxon>Neogobius</taxon>
    </lineage>
</organism>
<evidence type="ECO:0000313" key="4">
    <source>
        <dbReference type="Proteomes" id="UP000694523"/>
    </source>
</evidence>
<dbReference type="Pfam" id="PF07894">
    <property type="entry name" value="SACK1"/>
    <property type="match status" value="1"/>
</dbReference>
<protein>
    <recommendedName>
        <fullName evidence="2">Scaffolding anchor of CK1 domain-containing protein</fullName>
    </recommendedName>
</protein>
<feature type="domain" description="Scaffolding anchor of CK1" evidence="2">
    <location>
        <begin position="19"/>
        <end position="262"/>
    </location>
</feature>
<dbReference type="InterPro" id="IPR012461">
    <property type="entry name" value="SACK1"/>
</dbReference>
<dbReference type="InterPro" id="IPR050944">
    <property type="entry name" value="FAM83"/>
</dbReference>
<dbReference type="GO" id="GO:0016020">
    <property type="term" value="C:membrane"/>
    <property type="evidence" value="ECO:0007669"/>
    <property type="project" value="TreeGrafter"/>
</dbReference>
<reference evidence="3" key="1">
    <citation type="submission" date="2025-08" db="UniProtKB">
        <authorList>
            <consortium name="Ensembl"/>
        </authorList>
    </citation>
    <scope>IDENTIFICATION</scope>
</reference>
<dbReference type="Ensembl" id="ENSNMLT00000035741.1">
    <property type="protein sequence ID" value="ENSNMLP00000032083.1"/>
    <property type="gene ID" value="ENSNMLG00000020071.1"/>
</dbReference>
<dbReference type="PANTHER" id="PTHR16181:SF29">
    <property type="entry name" value="PROTEIN FAM83A-RELATED"/>
    <property type="match status" value="1"/>
</dbReference>
<dbReference type="GO" id="GO:0019901">
    <property type="term" value="F:protein kinase binding"/>
    <property type="evidence" value="ECO:0007669"/>
    <property type="project" value="TreeGrafter"/>
</dbReference>
<reference evidence="3" key="2">
    <citation type="submission" date="2025-09" db="UniProtKB">
        <authorList>
            <consortium name="Ensembl"/>
        </authorList>
    </citation>
    <scope>IDENTIFICATION</scope>
</reference>
<dbReference type="PANTHER" id="PTHR16181">
    <property type="entry name" value="PROTEIN FAM83A-RELATED"/>
    <property type="match status" value="1"/>
</dbReference>
<sequence length="356" mass="40491">MDSSLSALSSLKDDNVPLYVQPHYKEAYRLAIYALLCGGTDAYEEFLRAEQISHFLSEQEIALILENAAFPLIEDEAESKADIPDLDLGWPDAPLEETDTSISVLFNPPRQDTPTIKEVVRKQIQDAVQLIAVTMDVFTDVDIFKELVIAALRGVVVYLLLDQTHFGSFLHMSQRLGVSLSEIKTIRVRTVKGLEYRCQSTMKLHGALEQKFILIDCRTVLYGSYSYTWTYEKLNLSMMLVITGQLVSSYDEEFRRLFARSTVPPLLSREKLQPTLYRHSPSSSQLSLHQLHMKNKAMNGIRDDRLNNNNMLTRGVSMQDRLHHFPDMGNLVKGHSYGGELQKLNSMARLRMGTKT</sequence>
<dbReference type="Gene3D" id="3.30.870.10">
    <property type="entry name" value="Endonuclease Chain A"/>
    <property type="match status" value="1"/>
</dbReference>
<evidence type="ECO:0000259" key="2">
    <source>
        <dbReference type="Pfam" id="PF07894"/>
    </source>
</evidence>
<comment type="similarity">
    <text evidence="1">Belongs to the FAM83 family.</text>
</comment>
<evidence type="ECO:0000313" key="3">
    <source>
        <dbReference type="Ensembl" id="ENSNMLP00000032083.1"/>
    </source>
</evidence>
<dbReference type="GO" id="GO:0005737">
    <property type="term" value="C:cytoplasm"/>
    <property type="evidence" value="ECO:0007669"/>
    <property type="project" value="TreeGrafter"/>
</dbReference>
<evidence type="ECO:0000256" key="1">
    <source>
        <dbReference type="ARBA" id="ARBA00006937"/>
    </source>
</evidence>
<dbReference type="Proteomes" id="UP000694523">
    <property type="component" value="Unplaced"/>
</dbReference>
<name>A0A8C6U9U4_9GOBI</name>